<protein>
    <submittedName>
        <fullName evidence="1">Uncharacterized protein</fullName>
    </submittedName>
</protein>
<accession>A0A562MQJ9</accession>
<reference evidence="1 2" key="1">
    <citation type="journal article" date="2015" name="Stand. Genomic Sci.">
        <title>Genomic Encyclopedia of Bacterial and Archaeal Type Strains, Phase III: the genomes of soil and plant-associated and newly described type strains.</title>
        <authorList>
            <person name="Whitman W.B."/>
            <person name="Woyke T."/>
            <person name="Klenk H.P."/>
            <person name="Zhou Y."/>
            <person name="Lilburn T.G."/>
            <person name="Beck B.J."/>
            <person name="De Vos P."/>
            <person name="Vandamme P."/>
            <person name="Eisen J.A."/>
            <person name="Garrity G."/>
            <person name="Hugenholtz P."/>
            <person name="Kyrpides N.C."/>
        </authorList>
    </citation>
    <scope>NUCLEOTIDE SEQUENCE [LARGE SCALE GENOMIC DNA]</scope>
    <source>
        <strain evidence="1 2">CGMCC 1.6855</strain>
    </source>
</reference>
<evidence type="ECO:0000313" key="2">
    <source>
        <dbReference type="Proteomes" id="UP000315908"/>
    </source>
</evidence>
<proteinExistence type="predicted"/>
<dbReference type="EMBL" id="VLKR01000006">
    <property type="protein sequence ID" value="TWI22203.1"/>
    <property type="molecule type" value="Genomic_DNA"/>
</dbReference>
<dbReference type="OrthoDB" id="1252911at2"/>
<evidence type="ECO:0000313" key="1">
    <source>
        <dbReference type="EMBL" id="TWI22203.1"/>
    </source>
</evidence>
<comment type="caution">
    <text evidence="1">The sequence shown here is derived from an EMBL/GenBank/DDBJ whole genome shotgun (WGS) entry which is preliminary data.</text>
</comment>
<organism evidence="1 2">
    <name type="scientific">Sphingobacterium siyangense</name>
    <dbReference type="NCBI Taxonomy" id="459529"/>
    <lineage>
        <taxon>Bacteria</taxon>
        <taxon>Pseudomonadati</taxon>
        <taxon>Bacteroidota</taxon>
        <taxon>Sphingobacteriia</taxon>
        <taxon>Sphingobacteriales</taxon>
        <taxon>Sphingobacteriaceae</taxon>
        <taxon>Sphingobacterium</taxon>
    </lineage>
</organism>
<dbReference type="RefSeq" id="WP_145327644.1">
    <property type="nucleotide sequence ID" value="NZ_VLKR01000006.1"/>
</dbReference>
<dbReference type="Proteomes" id="UP000315908">
    <property type="component" value="Unassembled WGS sequence"/>
</dbReference>
<dbReference type="AlphaFoldDB" id="A0A562MQJ9"/>
<name>A0A562MQJ9_9SPHI</name>
<sequence length="167" mass="18156">MDKNSQVKDALKKALGIMVNYPIRGEVTAVSGQTCTVQLVTGLEVDEVKMKAVVSQGSDYFMLIPAIGSSVLMLSDDGSLDTLTIIQVDQVQRFELMQSGLKIVFDSSDKKVAISNNSVSLKSLMDDLVDILKTLKLFTNMGPSGTALPDSMVKIERLQQNINSLLK</sequence>
<gene>
    <name evidence="1" type="ORF">IQ31_01608</name>
</gene>